<proteinExistence type="predicted"/>
<dbReference type="GeneID" id="57962230"/>
<name>A0A0E2H5R0_9FIRM</name>
<dbReference type="AlphaFoldDB" id="A0A0E2H5R0"/>
<sequence length="196" mass="23613">MSRKTENGYYTVYTRQSKKVLEELENTGVYRVKEEYIRMKNDAISEYYLRLYRWFAERCRERIDVPQGCSFPIWLSMHDEYRLRNTEDTVCLTLRIPGEKVYVISEYAWGFRVNYMYVPFNLEDERAFNEELKRYGIENEMALVTEAFGNYYPMLKKRIIASWDRVFELEPNSPADELGVCFEIQGEWIQNIESLT</sequence>
<dbReference type="Proteomes" id="UP000013085">
    <property type="component" value="Unassembled WGS sequence"/>
</dbReference>
<dbReference type="PATRIC" id="fig|999408.3.peg.4327"/>
<comment type="caution">
    <text evidence="1">The sequence shown here is derived from an EMBL/GenBank/DDBJ whole genome shotgun (WGS) entry which is preliminary data.</text>
</comment>
<evidence type="ECO:0000313" key="1">
    <source>
        <dbReference type="EMBL" id="ENZ11486.1"/>
    </source>
</evidence>
<dbReference type="RefSeq" id="WP_002587214.1">
    <property type="nucleotide sequence ID" value="NZ_KB850982.1"/>
</dbReference>
<accession>A0A0E2H5R0</accession>
<evidence type="ECO:0008006" key="3">
    <source>
        <dbReference type="Google" id="ProtNLM"/>
    </source>
</evidence>
<organism evidence="1 2">
    <name type="scientific">[Clostridium] clostridioforme 90A8</name>
    <dbReference type="NCBI Taxonomy" id="999408"/>
    <lineage>
        <taxon>Bacteria</taxon>
        <taxon>Bacillati</taxon>
        <taxon>Bacillota</taxon>
        <taxon>Clostridia</taxon>
        <taxon>Lachnospirales</taxon>
        <taxon>Lachnospiraceae</taxon>
        <taxon>Enterocloster</taxon>
    </lineage>
</organism>
<dbReference type="InterPro" id="IPR024211">
    <property type="entry name" value="DUF3841"/>
</dbReference>
<evidence type="ECO:0000313" key="2">
    <source>
        <dbReference type="Proteomes" id="UP000013085"/>
    </source>
</evidence>
<dbReference type="Pfam" id="PF12952">
    <property type="entry name" value="DUF3841"/>
    <property type="match status" value="1"/>
</dbReference>
<dbReference type="EMBL" id="AGYR01000043">
    <property type="protein sequence ID" value="ENZ11486.1"/>
    <property type="molecule type" value="Genomic_DNA"/>
</dbReference>
<gene>
    <name evidence="1" type="ORF">HMPREF1090_04041</name>
</gene>
<reference evidence="1 2" key="1">
    <citation type="submission" date="2013-01" db="EMBL/GenBank/DDBJ databases">
        <title>The Genome Sequence of Clostridium clostridioforme 90A8.</title>
        <authorList>
            <consortium name="The Broad Institute Genome Sequencing Platform"/>
            <person name="Earl A."/>
            <person name="Ward D."/>
            <person name="Feldgarden M."/>
            <person name="Gevers D."/>
            <person name="Courvalin P."/>
            <person name="Lambert T."/>
            <person name="Walker B."/>
            <person name="Young S.K."/>
            <person name="Zeng Q."/>
            <person name="Gargeya S."/>
            <person name="Fitzgerald M."/>
            <person name="Haas B."/>
            <person name="Abouelleil A."/>
            <person name="Alvarado L."/>
            <person name="Arachchi H.M."/>
            <person name="Berlin A.M."/>
            <person name="Chapman S.B."/>
            <person name="Dewar J."/>
            <person name="Goldberg J."/>
            <person name="Griggs A."/>
            <person name="Gujja S."/>
            <person name="Hansen M."/>
            <person name="Howarth C."/>
            <person name="Imamovic A."/>
            <person name="Larimer J."/>
            <person name="McCowan C."/>
            <person name="Murphy C."/>
            <person name="Neiman D."/>
            <person name="Pearson M."/>
            <person name="Priest M."/>
            <person name="Roberts A."/>
            <person name="Saif S."/>
            <person name="Shea T."/>
            <person name="Sisk P."/>
            <person name="Sykes S."/>
            <person name="Wortman J."/>
            <person name="Nusbaum C."/>
            <person name="Birren B."/>
        </authorList>
    </citation>
    <scope>NUCLEOTIDE SEQUENCE [LARGE SCALE GENOMIC DNA]</scope>
    <source>
        <strain evidence="1 2">90A8</strain>
    </source>
</reference>
<protein>
    <recommendedName>
        <fullName evidence="3">DUF3841 domain-containing protein</fullName>
    </recommendedName>
</protein>
<dbReference type="HOGENOM" id="CLU_099014_0_0_9"/>